<protein>
    <submittedName>
        <fullName evidence="1">Uncharacterized protein</fullName>
    </submittedName>
</protein>
<proteinExistence type="predicted"/>
<comment type="caution">
    <text evidence="1">The sequence shown here is derived from an EMBL/GenBank/DDBJ whole genome shotgun (WGS) entry which is preliminary data.</text>
</comment>
<sequence>MEPPSKDDAKTIFPVRIPYFLCSDQNLKPTHDTGAQGNTFIDRVRINMDNYDVENARRGNDNGNTDGLMAEAQAEMTGVQMFHQFLSNFVFLVLVISTTIVGVPLLGLVGAFLLVVLPLALPPVLIFSITLLGFFEKNTLSSPLQSVLQFELEIFRTLVTAIFDLMRLGGCL</sequence>
<accession>A0ACC1MRF8</accession>
<name>A0ACC1MRF8_9PEZI</name>
<evidence type="ECO:0000313" key="2">
    <source>
        <dbReference type="Proteomes" id="UP001143856"/>
    </source>
</evidence>
<evidence type="ECO:0000313" key="1">
    <source>
        <dbReference type="EMBL" id="KAJ2968808.1"/>
    </source>
</evidence>
<dbReference type="EMBL" id="JAPDGR010004208">
    <property type="protein sequence ID" value="KAJ2968808.1"/>
    <property type="molecule type" value="Genomic_DNA"/>
</dbReference>
<keyword evidence="2" id="KW-1185">Reference proteome</keyword>
<dbReference type="Proteomes" id="UP001143856">
    <property type="component" value="Unassembled WGS sequence"/>
</dbReference>
<reference evidence="1" key="1">
    <citation type="submission" date="2022-10" db="EMBL/GenBank/DDBJ databases">
        <title>Genome Sequence of Xylaria curta.</title>
        <authorList>
            <person name="Buettner E."/>
        </authorList>
    </citation>
    <scope>NUCLEOTIDE SEQUENCE</scope>
    <source>
        <strain evidence="1">Babe10</strain>
    </source>
</reference>
<gene>
    <name evidence="1" type="ORF">NUW58_g10138</name>
</gene>
<organism evidence="1 2">
    <name type="scientific">Xylaria curta</name>
    <dbReference type="NCBI Taxonomy" id="42375"/>
    <lineage>
        <taxon>Eukaryota</taxon>
        <taxon>Fungi</taxon>
        <taxon>Dikarya</taxon>
        <taxon>Ascomycota</taxon>
        <taxon>Pezizomycotina</taxon>
        <taxon>Sordariomycetes</taxon>
        <taxon>Xylariomycetidae</taxon>
        <taxon>Xylariales</taxon>
        <taxon>Xylariaceae</taxon>
        <taxon>Xylaria</taxon>
    </lineage>
</organism>